<evidence type="ECO:0000313" key="2">
    <source>
        <dbReference type="EMBL" id="TNV87023.1"/>
    </source>
</evidence>
<accession>A0A8J8P4C5</accession>
<keyword evidence="3" id="KW-1185">Reference proteome</keyword>
<dbReference type="PANTHER" id="PTHR47219:SF15">
    <property type="entry name" value="TBC1 DOMAIN FAMILY MEMBER 12 ISOFORM X1"/>
    <property type="match status" value="1"/>
</dbReference>
<dbReference type="EMBL" id="RRYP01000671">
    <property type="protein sequence ID" value="TNV87023.1"/>
    <property type="molecule type" value="Genomic_DNA"/>
</dbReference>
<dbReference type="PANTHER" id="PTHR47219">
    <property type="entry name" value="RAB GTPASE-ACTIVATING PROTEIN 1-LIKE"/>
    <property type="match status" value="1"/>
</dbReference>
<dbReference type="InterPro" id="IPR035969">
    <property type="entry name" value="Rab-GAP_TBC_sf"/>
</dbReference>
<dbReference type="SUPFAM" id="SSF47923">
    <property type="entry name" value="Ypt/Rab-GAP domain of gyp1p"/>
    <property type="match status" value="1"/>
</dbReference>
<dbReference type="PROSITE" id="PS50086">
    <property type="entry name" value="TBC_RABGAP"/>
    <property type="match status" value="1"/>
</dbReference>
<sequence>MPDLAKHFATLEITPDLFLIDWMLTLFSQVVEMDIVSRIWDNFLLDGEIFALRTALALLKCRESQLMNQSYYTIIKVLRGGNQRNEAMTEIQSMVKKISEERLFKYIESTEIDKDEYYSDLKMQKWSYQKSKILGGVFK</sequence>
<gene>
    <name evidence="2" type="ORF">FGO68_gene8905</name>
</gene>
<reference evidence="2" key="1">
    <citation type="submission" date="2019-06" db="EMBL/GenBank/DDBJ databases">
        <authorList>
            <person name="Zheng W."/>
        </authorList>
    </citation>
    <scope>NUCLEOTIDE SEQUENCE</scope>
    <source>
        <strain evidence="2">QDHG01</strain>
    </source>
</reference>
<name>A0A8J8P4C5_HALGN</name>
<comment type="caution">
    <text evidence="2">The sequence shown here is derived from an EMBL/GenBank/DDBJ whole genome shotgun (WGS) entry which is preliminary data.</text>
</comment>
<dbReference type="Proteomes" id="UP000785679">
    <property type="component" value="Unassembled WGS sequence"/>
</dbReference>
<dbReference type="GO" id="GO:0005096">
    <property type="term" value="F:GTPase activator activity"/>
    <property type="evidence" value="ECO:0007669"/>
    <property type="project" value="TreeGrafter"/>
</dbReference>
<protein>
    <recommendedName>
        <fullName evidence="1">Rab-GAP TBC domain-containing protein</fullName>
    </recommendedName>
</protein>
<dbReference type="InterPro" id="IPR000195">
    <property type="entry name" value="Rab-GAP-TBC_dom"/>
</dbReference>
<feature type="domain" description="Rab-GAP TBC" evidence="1">
    <location>
        <begin position="1"/>
        <end position="47"/>
    </location>
</feature>
<organism evidence="2 3">
    <name type="scientific">Halteria grandinella</name>
    <dbReference type="NCBI Taxonomy" id="5974"/>
    <lineage>
        <taxon>Eukaryota</taxon>
        <taxon>Sar</taxon>
        <taxon>Alveolata</taxon>
        <taxon>Ciliophora</taxon>
        <taxon>Intramacronucleata</taxon>
        <taxon>Spirotrichea</taxon>
        <taxon>Stichotrichia</taxon>
        <taxon>Sporadotrichida</taxon>
        <taxon>Halteriidae</taxon>
        <taxon>Halteria</taxon>
    </lineage>
</organism>
<evidence type="ECO:0000259" key="1">
    <source>
        <dbReference type="PROSITE" id="PS50086"/>
    </source>
</evidence>
<proteinExistence type="predicted"/>
<dbReference type="OrthoDB" id="435695at2759"/>
<dbReference type="GO" id="GO:0031267">
    <property type="term" value="F:small GTPase binding"/>
    <property type="evidence" value="ECO:0007669"/>
    <property type="project" value="TreeGrafter"/>
</dbReference>
<dbReference type="Pfam" id="PF00566">
    <property type="entry name" value="RabGAP-TBC"/>
    <property type="match status" value="1"/>
</dbReference>
<dbReference type="InterPro" id="IPR050302">
    <property type="entry name" value="Rab_GAP_TBC_domain"/>
</dbReference>
<dbReference type="Gene3D" id="1.10.472.80">
    <property type="entry name" value="Ypt/Rab-GAP domain of gyp1p, domain 3"/>
    <property type="match status" value="1"/>
</dbReference>
<dbReference type="AlphaFoldDB" id="A0A8J8P4C5"/>
<evidence type="ECO:0000313" key="3">
    <source>
        <dbReference type="Proteomes" id="UP000785679"/>
    </source>
</evidence>